<proteinExistence type="predicted"/>
<dbReference type="Pfam" id="PF07929">
    <property type="entry name" value="PRiA4_ORF3"/>
    <property type="match status" value="1"/>
</dbReference>
<dbReference type="SUPFAM" id="SSF159941">
    <property type="entry name" value="MM3350-like"/>
    <property type="match status" value="1"/>
</dbReference>
<protein>
    <recommendedName>
        <fullName evidence="1">Plasmid pRiA4b Orf3-like domain-containing protein</fullName>
    </recommendedName>
</protein>
<name>A0A7G9YYT6_9EURY</name>
<dbReference type="InterPro" id="IPR024047">
    <property type="entry name" value="MM3350-like_sf"/>
</dbReference>
<feature type="domain" description="Plasmid pRiA4b Orf3-like" evidence="1">
    <location>
        <begin position="7"/>
        <end position="178"/>
    </location>
</feature>
<dbReference type="AlphaFoldDB" id="A0A7G9YYT6"/>
<dbReference type="Gene3D" id="3.10.290.30">
    <property type="entry name" value="MM3350-like"/>
    <property type="match status" value="1"/>
</dbReference>
<gene>
    <name evidence="2" type="ORF">NDOAJMFA_00020</name>
</gene>
<reference evidence="2" key="1">
    <citation type="submission" date="2020-06" db="EMBL/GenBank/DDBJ databases">
        <title>Unique genomic features of the anaerobic methanotrophic archaea.</title>
        <authorList>
            <person name="Chadwick G.L."/>
            <person name="Skennerton C.T."/>
            <person name="Laso-Perez R."/>
            <person name="Leu A.O."/>
            <person name="Speth D.R."/>
            <person name="Yu H."/>
            <person name="Morgan-Lang C."/>
            <person name="Hatzenpichler R."/>
            <person name="Goudeau D."/>
            <person name="Malmstrom R."/>
            <person name="Brazelton W.J."/>
            <person name="Woyke T."/>
            <person name="Hallam S.J."/>
            <person name="Tyson G.W."/>
            <person name="Wegener G."/>
            <person name="Boetius A."/>
            <person name="Orphan V."/>
        </authorList>
    </citation>
    <scope>NUCLEOTIDE SEQUENCE</scope>
</reference>
<sequence length="210" mass="24599">MKKKYSQVYQFKIALKGIKPPIWRRIQVPETYTFWDLHVAIQDAMGWIDYHLHEFELVNPSTGLTVNIGTPNEDFGEEVLPDGGQKIADYFSMENRTADYVYDFGDSWEHKIQLEKILPREKGVQYPICIKGKRACPPEDCGGIWGYEELLEIIRNPEHEEYEEMLEWLGGAFDPEHLTWKRSVLLTRINVVKRHLGRRCTSPSSQENRK</sequence>
<dbReference type="EMBL" id="MT631533">
    <property type="protein sequence ID" value="QNO53170.1"/>
    <property type="molecule type" value="Genomic_DNA"/>
</dbReference>
<dbReference type="PANTHER" id="PTHR41878">
    <property type="entry name" value="LEXA REPRESSOR-RELATED"/>
    <property type="match status" value="1"/>
</dbReference>
<dbReference type="PANTHER" id="PTHR41878:SF1">
    <property type="entry name" value="TNPR PROTEIN"/>
    <property type="match status" value="1"/>
</dbReference>
<dbReference type="InterPro" id="IPR012912">
    <property type="entry name" value="Plasmid_pRiA4b_Orf3-like"/>
</dbReference>
<evidence type="ECO:0000313" key="2">
    <source>
        <dbReference type="EMBL" id="QNO53170.1"/>
    </source>
</evidence>
<organism evidence="2">
    <name type="scientific">Candidatus Methanophagaceae archaeon ANME-1 ERB6</name>
    <dbReference type="NCBI Taxonomy" id="2759912"/>
    <lineage>
        <taxon>Archaea</taxon>
        <taxon>Methanobacteriati</taxon>
        <taxon>Methanobacteriota</taxon>
        <taxon>Stenosarchaea group</taxon>
        <taxon>Methanomicrobia</taxon>
        <taxon>Candidatus Methanophagales</taxon>
        <taxon>Candidatus Methanophagaceae</taxon>
    </lineage>
</organism>
<accession>A0A7G9YYT6</accession>
<evidence type="ECO:0000259" key="1">
    <source>
        <dbReference type="Pfam" id="PF07929"/>
    </source>
</evidence>